<dbReference type="EMBL" id="JAFEMO010000011">
    <property type="protein sequence ID" value="KAH7557305.1"/>
    <property type="molecule type" value="Genomic_DNA"/>
</dbReference>
<evidence type="ECO:0000256" key="1">
    <source>
        <dbReference type="SAM" id="Phobius"/>
    </source>
</evidence>
<reference evidence="2 3" key="1">
    <citation type="submission" date="2021-02" db="EMBL/GenBank/DDBJ databases">
        <title>Plant Genome Project.</title>
        <authorList>
            <person name="Zhang R.-G."/>
        </authorList>
    </citation>
    <scope>NUCLEOTIDE SEQUENCE [LARGE SCALE GENOMIC DNA]</scope>
    <source>
        <tissue evidence="2">Leaves</tissue>
    </source>
</reference>
<comment type="caution">
    <text evidence="2">The sequence shown here is derived from an EMBL/GenBank/DDBJ whole genome shotgun (WGS) entry which is preliminary data.</text>
</comment>
<accession>A0ABQ8HF94</accession>
<protein>
    <submittedName>
        <fullName evidence="2">Uncharacterized protein</fullName>
    </submittedName>
</protein>
<organism evidence="2 3">
    <name type="scientific">Xanthoceras sorbifolium</name>
    <dbReference type="NCBI Taxonomy" id="99658"/>
    <lineage>
        <taxon>Eukaryota</taxon>
        <taxon>Viridiplantae</taxon>
        <taxon>Streptophyta</taxon>
        <taxon>Embryophyta</taxon>
        <taxon>Tracheophyta</taxon>
        <taxon>Spermatophyta</taxon>
        <taxon>Magnoliopsida</taxon>
        <taxon>eudicotyledons</taxon>
        <taxon>Gunneridae</taxon>
        <taxon>Pentapetalae</taxon>
        <taxon>rosids</taxon>
        <taxon>malvids</taxon>
        <taxon>Sapindales</taxon>
        <taxon>Sapindaceae</taxon>
        <taxon>Xanthoceroideae</taxon>
        <taxon>Xanthoceras</taxon>
    </lineage>
</organism>
<keyword evidence="1" id="KW-0472">Membrane</keyword>
<keyword evidence="1" id="KW-0812">Transmembrane</keyword>
<feature type="transmembrane region" description="Helical" evidence="1">
    <location>
        <begin position="46"/>
        <end position="65"/>
    </location>
</feature>
<sequence>MDPNYKDHNFITLDVPYSPEYEDYVSAESSEMAPASAPSMLTGAGFSLPVRVALCGFLYSLFIIYSSY</sequence>
<name>A0ABQ8HF94_9ROSI</name>
<proteinExistence type="predicted"/>
<evidence type="ECO:0000313" key="3">
    <source>
        <dbReference type="Proteomes" id="UP000827721"/>
    </source>
</evidence>
<keyword evidence="1" id="KW-1133">Transmembrane helix</keyword>
<keyword evidence="3" id="KW-1185">Reference proteome</keyword>
<gene>
    <name evidence="2" type="ORF">JRO89_XS11G0111900</name>
</gene>
<evidence type="ECO:0000313" key="2">
    <source>
        <dbReference type="EMBL" id="KAH7557305.1"/>
    </source>
</evidence>
<dbReference type="Proteomes" id="UP000827721">
    <property type="component" value="Unassembled WGS sequence"/>
</dbReference>